<dbReference type="EMBL" id="MU274908">
    <property type="protein sequence ID" value="KAI0090081.1"/>
    <property type="molecule type" value="Genomic_DNA"/>
</dbReference>
<reference evidence="1" key="1">
    <citation type="journal article" date="2021" name="Environ. Microbiol.">
        <title>Gene family expansions and transcriptome signatures uncover fungal adaptations to wood decay.</title>
        <authorList>
            <person name="Hage H."/>
            <person name="Miyauchi S."/>
            <person name="Viragh M."/>
            <person name="Drula E."/>
            <person name="Min B."/>
            <person name="Chaduli D."/>
            <person name="Navarro D."/>
            <person name="Favel A."/>
            <person name="Norest M."/>
            <person name="Lesage-Meessen L."/>
            <person name="Balint B."/>
            <person name="Merenyi Z."/>
            <person name="de Eugenio L."/>
            <person name="Morin E."/>
            <person name="Martinez A.T."/>
            <person name="Baldrian P."/>
            <person name="Stursova M."/>
            <person name="Martinez M.J."/>
            <person name="Novotny C."/>
            <person name="Magnuson J.K."/>
            <person name="Spatafora J.W."/>
            <person name="Maurice S."/>
            <person name="Pangilinan J."/>
            <person name="Andreopoulos W."/>
            <person name="LaButti K."/>
            <person name="Hundley H."/>
            <person name="Na H."/>
            <person name="Kuo A."/>
            <person name="Barry K."/>
            <person name="Lipzen A."/>
            <person name="Henrissat B."/>
            <person name="Riley R."/>
            <person name="Ahrendt S."/>
            <person name="Nagy L.G."/>
            <person name="Grigoriev I.V."/>
            <person name="Martin F."/>
            <person name="Rosso M.N."/>
        </authorList>
    </citation>
    <scope>NUCLEOTIDE SEQUENCE</scope>
    <source>
        <strain evidence="1">CBS 384.51</strain>
    </source>
</reference>
<gene>
    <name evidence="1" type="ORF">BDY19DRAFT_938328</name>
</gene>
<evidence type="ECO:0000313" key="2">
    <source>
        <dbReference type="Proteomes" id="UP001055072"/>
    </source>
</evidence>
<name>A0ACB8U722_9APHY</name>
<proteinExistence type="predicted"/>
<dbReference type="Proteomes" id="UP001055072">
    <property type="component" value="Unassembled WGS sequence"/>
</dbReference>
<sequence length="613" mass="67747">MESEDGHVVSAEPQPINTIEWQRLRDLSLQPGGFGAERIKLWSRVLNVDPSLYLPATTEAADDEATRVEDASPGDEKSDIHDSENPHPDERQIQLDTDRSFVLYPVGPMKERVNQQQELHALIVQVFRKRRRLSYFQGYHDIISVLFLTLPPELQFSCAEKLSLHRVRDSMGSSLEPVVGLLRVLQRVLKLSDPEYAALLEENAPLPYFALSNLLTLFSHDMPTLQLVQHVFDYLLCRPPIYVVYLATAFILARKQEVERLQQEGEEGMIHSLLSAFPDLSDGDDPPQEAPDDVKVETGGDHSVLERINEPISLSRDDISAQDTGDLTSSVDSITVLSEEPSVSDGSTLSLEAEDTLVEPSENGEEEKASFHTALDSSVKPDSGHQLSSTEEVAADCETAGALQSDAATATEQNNATGSSSPSLPDRLRGSESRSSSSDHLPLKPRVPLSSLLERADELYLLYPPSHSSINLSSIMGPQSVMLTWSENPSELPDDDEAELMVTQPHLIVLPPPAEAATKEQEKPEEDTHRFAAKRRRRKLRKPVRIGSVVVEQRTVVASAVLVLSVAMAVYGLQAAPERHHTASRELKKLSKYVGGLVAGYGGRMLDRLFAER</sequence>
<evidence type="ECO:0000313" key="1">
    <source>
        <dbReference type="EMBL" id="KAI0090081.1"/>
    </source>
</evidence>
<comment type="caution">
    <text evidence="1">The sequence shown here is derived from an EMBL/GenBank/DDBJ whole genome shotgun (WGS) entry which is preliminary data.</text>
</comment>
<accession>A0ACB8U722</accession>
<organism evidence="1 2">
    <name type="scientific">Irpex rosettiformis</name>
    <dbReference type="NCBI Taxonomy" id="378272"/>
    <lineage>
        <taxon>Eukaryota</taxon>
        <taxon>Fungi</taxon>
        <taxon>Dikarya</taxon>
        <taxon>Basidiomycota</taxon>
        <taxon>Agaricomycotina</taxon>
        <taxon>Agaricomycetes</taxon>
        <taxon>Polyporales</taxon>
        <taxon>Irpicaceae</taxon>
        <taxon>Irpex</taxon>
    </lineage>
</organism>
<protein>
    <submittedName>
        <fullName evidence="1">Rab-GTPase-TBC domain-containing protein</fullName>
    </submittedName>
</protein>
<keyword evidence="2" id="KW-1185">Reference proteome</keyword>